<dbReference type="Gene3D" id="3.40.50.410">
    <property type="entry name" value="von Willebrand factor, type A domain"/>
    <property type="match status" value="1"/>
</dbReference>
<feature type="chain" id="PRO_5021793864" description="VWFA domain-containing protein" evidence="1">
    <location>
        <begin position="27"/>
        <end position="571"/>
    </location>
</feature>
<dbReference type="InterPro" id="IPR036465">
    <property type="entry name" value="vWFA_dom_sf"/>
</dbReference>
<dbReference type="SUPFAM" id="SSF53300">
    <property type="entry name" value="vWA-like"/>
    <property type="match status" value="1"/>
</dbReference>
<keyword evidence="1" id="KW-0732">Signal</keyword>
<keyword evidence="4" id="KW-1185">Reference proteome</keyword>
<feature type="signal peptide" evidence="1">
    <location>
        <begin position="1"/>
        <end position="26"/>
    </location>
</feature>
<dbReference type="Proteomes" id="UP000319342">
    <property type="component" value="Chromosome"/>
</dbReference>
<dbReference type="PROSITE" id="PS50234">
    <property type="entry name" value="VWFA"/>
    <property type="match status" value="1"/>
</dbReference>
<name>A0A518CXH9_9BACT</name>
<evidence type="ECO:0000313" key="3">
    <source>
        <dbReference type="EMBL" id="QDU83907.1"/>
    </source>
</evidence>
<dbReference type="RefSeq" id="WP_145184465.1">
    <property type="nucleotide sequence ID" value="NZ_CP036290.1"/>
</dbReference>
<evidence type="ECO:0000256" key="1">
    <source>
        <dbReference type="SAM" id="SignalP"/>
    </source>
</evidence>
<organism evidence="3 4">
    <name type="scientific">Rohdeia mirabilis</name>
    <dbReference type="NCBI Taxonomy" id="2528008"/>
    <lineage>
        <taxon>Bacteria</taxon>
        <taxon>Pseudomonadati</taxon>
        <taxon>Planctomycetota</taxon>
        <taxon>Planctomycetia</taxon>
        <taxon>Planctomycetia incertae sedis</taxon>
        <taxon>Rohdeia</taxon>
    </lineage>
</organism>
<reference evidence="3 4" key="1">
    <citation type="submission" date="2019-02" db="EMBL/GenBank/DDBJ databases">
        <title>Deep-cultivation of Planctomycetes and their phenomic and genomic characterization uncovers novel biology.</title>
        <authorList>
            <person name="Wiegand S."/>
            <person name="Jogler M."/>
            <person name="Boedeker C."/>
            <person name="Pinto D."/>
            <person name="Vollmers J."/>
            <person name="Rivas-Marin E."/>
            <person name="Kohn T."/>
            <person name="Peeters S.H."/>
            <person name="Heuer A."/>
            <person name="Rast P."/>
            <person name="Oberbeckmann S."/>
            <person name="Bunk B."/>
            <person name="Jeske O."/>
            <person name="Meyerdierks A."/>
            <person name="Storesund J.E."/>
            <person name="Kallscheuer N."/>
            <person name="Luecker S."/>
            <person name="Lage O.M."/>
            <person name="Pohl T."/>
            <person name="Merkel B.J."/>
            <person name="Hornburger P."/>
            <person name="Mueller R.-W."/>
            <person name="Bruemmer F."/>
            <person name="Labrenz M."/>
            <person name="Spormann A.M."/>
            <person name="Op den Camp H."/>
            <person name="Overmann J."/>
            <person name="Amann R."/>
            <person name="Jetten M.S.M."/>
            <person name="Mascher T."/>
            <person name="Medema M.H."/>
            <person name="Devos D.P."/>
            <person name="Kaster A.-K."/>
            <person name="Ovreas L."/>
            <person name="Rohde M."/>
            <person name="Galperin M.Y."/>
            <person name="Jogler C."/>
        </authorList>
    </citation>
    <scope>NUCLEOTIDE SEQUENCE [LARGE SCALE GENOMIC DNA]</scope>
    <source>
        <strain evidence="3 4">Pla163</strain>
    </source>
</reference>
<sequence length="571" mass="62913" precursor="true">MLQTSFAALALLGSLVAAPSTTPADARTAEQPRAVLAPEPAPASSATQEVDEFAKAKARYEEYLRRLPLLMHTRGREALAATRDMRALEILAQSYASPVAPKEQVRYLIAAICFRAFKGHDHVDRWIQWRLDNDADRDAYLWYRSLLLEIRDRGPESALEVLDDPKRSIVLRATALRALADSRAPVATERIPVLCAEMPKKGEEQALFIGAMGRALLSQKGALGNDDFDRAAMAYAQLLDPENKLEEIAALTIARYLGDTLGVDQLYLESGPWLQKIKAKSAAAELGGGASASHTVTGPSFFGLEATGKRVVYVIDMSNSMCKPIDVAIKPRGPVTGGKEKKKKKGDLPTVDDIPWNKVNNRFDLAREHLKISLQRLDKEKEFAVIWFGTEAHLMESTPGMTKASKGAVTKVVKELDSIFPGPATTDAPDGELRGATNLHGGIRRAFQVRSRGIAENEEYIDTKALLEGADTIFVLSDGDPTWDDWDMHDKNYGEDNVVHDVESKVAAPDTERLHYHGPYVMRTNLLDDIERLTLFRDVEIHCIGIGEADMRLLEDIARIGLGGKAHRVGD</sequence>
<dbReference type="EMBL" id="CP036290">
    <property type="protein sequence ID" value="QDU83907.1"/>
    <property type="molecule type" value="Genomic_DNA"/>
</dbReference>
<protein>
    <recommendedName>
        <fullName evidence="2">VWFA domain-containing protein</fullName>
    </recommendedName>
</protein>
<gene>
    <name evidence="3" type="ORF">Pla163_10080</name>
</gene>
<dbReference type="AlphaFoldDB" id="A0A518CXH9"/>
<evidence type="ECO:0000259" key="2">
    <source>
        <dbReference type="PROSITE" id="PS50234"/>
    </source>
</evidence>
<accession>A0A518CXH9</accession>
<feature type="domain" description="VWFA" evidence="2">
    <location>
        <begin position="310"/>
        <end position="571"/>
    </location>
</feature>
<dbReference type="InterPro" id="IPR002035">
    <property type="entry name" value="VWF_A"/>
</dbReference>
<proteinExistence type="predicted"/>
<evidence type="ECO:0000313" key="4">
    <source>
        <dbReference type="Proteomes" id="UP000319342"/>
    </source>
</evidence>
<dbReference type="OrthoDB" id="256272at2"/>